<organism evidence="6 7">
    <name type="scientific">Halomarina ordinaria</name>
    <dbReference type="NCBI Taxonomy" id="3033939"/>
    <lineage>
        <taxon>Archaea</taxon>
        <taxon>Methanobacteriati</taxon>
        <taxon>Methanobacteriota</taxon>
        <taxon>Stenosarchaea group</taxon>
        <taxon>Halobacteria</taxon>
        <taxon>Halobacteriales</taxon>
        <taxon>Natronomonadaceae</taxon>
        <taxon>Halomarina</taxon>
    </lineage>
</organism>
<dbReference type="InterPro" id="IPR016461">
    <property type="entry name" value="COMT-like"/>
</dbReference>
<dbReference type="Proteomes" id="UP001596406">
    <property type="component" value="Unassembled WGS sequence"/>
</dbReference>
<keyword evidence="1 6" id="KW-0489">Methyltransferase</keyword>
<dbReference type="InterPro" id="IPR036388">
    <property type="entry name" value="WH-like_DNA-bd_sf"/>
</dbReference>
<reference evidence="6 7" key="1">
    <citation type="journal article" date="2019" name="Int. J. Syst. Evol. Microbiol.">
        <title>The Global Catalogue of Microorganisms (GCM) 10K type strain sequencing project: providing services to taxonomists for standard genome sequencing and annotation.</title>
        <authorList>
            <consortium name="The Broad Institute Genomics Platform"/>
            <consortium name="The Broad Institute Genome Sequencing Center for Infectious Disease"/>
            <person name="Wu L."/>
            <person name="Ma J."/>
        </authorList>
    </citation>
    <scope>NUCLEOTIDE SEQUENCE [LARGE SCALE GENOMIC DNA]</scope>
    <source>
        <strain evidence="6 7">PSRA2</strain>
    </source>
</reference>
<dbReference type="RefSeq" id="WP_304446743.1">
    <property type="nucleotide sequence ID" value="NZ_JARRAH010000001.1"/>
</dbReference>
<gene>
    <name evidence="6" type="ORF">ACFQHK_00765</name>
</gene>
<keyword evidence="7" id="KW-1185">Reference proteome</keyword>
<dbReference type="InterPro" id="IPR012967">
    <property type="entry name" value="COMT_dimerisation"/>
</dbReference>
<sequence>MPVVPTALERVVLLGLNRGPGATLDLVGAAGARAVATAIDLGVFEALRDGPLSLPELARATGTDEAGLSVLVGFLDRLGYVTRHRDLVENTPMTTRWLVAGETDVGPWLTFWNDLVFAFWDAHLETAVREGAPPQTIYEWFDEDPERWRAAQSGFLGAARVVVPEFVRRTDLGSAHHLLDVGGGHGLFAAAFCRAHPGLRATVFDRVPALDLAREVAAAVGVSDRVQSREGDYFRDDLGSGYDVALVCNVLHAHTADENRRLLARVADAIALDGEVVVLDQFGGSAPTSLGQTALAFEDLNYLVTLGGHTHDAADVSEWLTDAGFGPPARTDLRTVPGVSVLRARRAA</sequence>
<evidence type="ECO:0000313" key="6">
    <source>
        <dbReference type="EMBL" id="MFC6835035.1"/>
    </source>
</evidence>
<dbReference type="PIRSF" id="PIRSF005739">
    <property type="entry name" value="O-mtase"/>
    <property type="match status" value="1"/>
</dbReference>
<dbReference type="InterPro" id="IPR029063">
    <property type="entry name" value="SAM-dependent_MTases_sf"/>
</dbReference>
<dbReference type="Pfam" id="PF08100">
    <property type="entry name" value="Dimerisation"/>
    <property type="match status" value="1"/>
</dbReference>
<dbReference type="Gene3D" id="1.10.10.10">
    <property type="entry name" value="Winged helix-like DNA-binding domain superfamily/Winged helix DNA-binding domain"/>
    <property type="match status" value="1"/>
</dbReference>
<dbReference type="InterPro" id="IPR036390">
    <property type="entry name" value="WH_DNA-bd_sf"/>
</dbReference>
<dbReference type="CDD" id="cd02440">
    <property type="entry name" value="AdoMet_MTases"/>
    <property type="match status" value="1"/>
</dbReference>
<dbReference type="EMBL" id="JBHSXM010000001">
    <property type="protein sequence ID" value="MFC6835035.1"/>
    <property type="molecule type" value="Genomic_DNA"/>
</dbReference>
<dbReference type="Gene3D" id="3.40.50.150">
    <property type="entry name" value="Vaccinia Virus protein VP39"/>
    <property type="match status" value="1"/>
</dbReference>
<comment type="caution">
    <text evidence="6">The sequence shown here is derived from an EMBL/GenBank/DDBJ whole genome shotgun (WGS) entry which is preliminary data.</text>
</comment>
<evidence type="ECO:0000313" key="7">
    <source>
        <dbReference type="Proteomes" id="UP001596406"/>
    </source>
</evidence>
<dbReference type="Pfam" id="PF00891">
    <property type="entry name" value="Methyltransf_2"/>
    <property type="match status" value="1"/>
</dbReference>
<dbReference type="PROSITE" id="PS51683">
    <property type="entry name" value="SAM_OMT_II"/>
    <property type="match status" value="1"/>
</dbReference>
<dbReference type="PANTHER" id="PTHR43712">
    <property type="entry name" value="PUTATIVE (AFU_ORTHOLOGUE AFUA_4G14580)-RELATED"/>
    <property type="match status" value="1"/>
</dbReference>
<evidence type="ECO:0000256" key="2">
    <source>
        <dbReference type="ARBA" id="ARBA00022679"/>
    </source>
</evidence>
<feature type="domain" description="O-methyltransferase dimerisation" evidence="5">
    <location>
        <begin position="33"/>
        <end position="98"/>
    </location>
</feature>
<dbReference type="GO" id="GO:0032259">
    <property type="term" value="P:methylation"/>
    <property type="evidence" value="ECO:0007669"/>
    <property type="project" value="UniProtKB-KW"/>
</dbReference>
<evidence type="ECO:0000256" key="3">
    <source>
        <dbReference type="ARBA" id="ARBA00022691"/>
    </source>
</evidence>
<evidence type="ECO:0000259" key="5">
    <source>
        <dbReference type="Pfam" id="PF08100"/>
    </source>
</evidence>
<evidence type="ECO:0000259" key="4">
    <source>
        <dbReference type="Pfam" id="PF00891"/>
    </source>
</evidence>
<dbReference type="SUPFAM" id="SSF53335">
    <property type="entry name" value="S-adenosyl-L-methionine-dependent methyltransferases"/>
    <property type="match status" value="1"/>
</dbReference>
<evidence type="ECO:0000256" key="1">
    <source>
        <dbReference type="ARBA" id="ARBA00022603"/>
    </source>
</evidence>
<feature type="domain" description="O-methyltransferase C-terminal" evidence="4">
    <location>
        <begin position="136"/>
        <end position="325"/>
    </location>
</feature>
<dbReference type="AlphaFoldDB" id="A0ABD5U3B1"/>
<dbReference type="PANTHER" id="PTHR43712:SF2">
    <property type="entry name" value="O-METHYLTRANSFERASE CICE"/>
    <property type="match status" value="1"/>
</dbReference>
<keyword evidence="3" id="KW-0949">S-adenosyl-L-methionine</keyword>
<dbReference type="SUPFAM" id="SSF46785">
    <property type="entry name" value="Winged helix' DNA-binding domain"/>
    <property type="match status" value="1"/>
</dbReference>
<proteinExistence type="predicted"/>
<protein>
    <submittedName>
        <fullName evidence="6">Methyltransferase</fullName>
    </submittedName>
</protein>
<keyword evidence="2" id="KW-0808">Transferase</keyword>
<dbReference type="GO" id="GO:0008168">
    <property type="term" value="F:methyltransferase activity"/>
    <property type="evidence" value="ECO:0007669"/>
    <property type="project" value="UniProtKB-KW"/>
</dbReference>
<accession>A0ABD5U3B1</accession>
<dbReference type="InterPro" id="IPR001077">
    <property type="entry name" value="COMT_C"/>
</dbReference>
<name>A0ABD5U3B1_9EURY</name>